<dbReference type="SUPFAM" id="SSF53474">
    <property type="entry name" value="alpha/beta-Hydrolases"/>
    <property type="match status" value="1"/>
</dbReference>
<comment type="caution">
    <text evidence="2">The sequence shown here is derived from an EMBL/GenBank/DDBJ whole genome shotgun (WGS) entry which is preliminary data.</text>
</comment>
<dbReference type="GO" id="GO:0003677">
    <property type="term" value="F:DNA binding"/>
    <property type="evidence" value="ECO:0007669"/>
    <property type="project" value="InterPro"/>
</dbReference>
<dbReference type="InterPro" id="IPR000792">
    <property type="entry name" value="Tscrpt_reg_LuxR_C"/>
</dbReference>
<dbReference type="AlphaFoldDB" id="A0A0G9MK19"/>
<dbReference type="Gene3D" id="3.40.50.1820">
    <property type="entry name" value="alpha/beta hydrolase"/>
    <property type="match status" value="1"/>
</dbReference>
<evidence type="ECO:0000259" key="1">
    <source>
        <dbReference type="SMART" id="SM00421"/>
    </source>
</evidence>
<dbReference type="SMART" id="SM00421">
    <property type="entry name" value="HTH_LUXR"/>
    <property type="match status" value="1"/>
</dbReference>
<reference evidence="2 3" key="1">
    <citation type="submission" date="2015-04" db="EMBL/GenBank/DDBJ databases">
        <title>The draft genome sequence of Erythrobacr gangjinensis K7-2.</title>
        <authorList>
            <person name="Zhuang L."/>
            <person name="Liu Y."/>
            <person name="Shao Z."/>
        </authorList>
    </citation>
    <scope>NUCLEOTIDE SEQUENCE [LARGE SCALE GENOMIC DNA]</scope>
    <source>
        <strain evidence="2 3">K7-2</strain>
    </source>
</reference>
<proteinExistence type="predicted"/>
<name>A0A0G9MK19_9SPHN</name>
<gene>
    <name evidence="2" type="ORF">AAW01_12295</name>
</gene>
<dbReference type="Proteomes" id="UP000053070">
    <property type="component" value="Unassembled WGS sequence"/>
</dbReference>
<dbReference type="STRING" id="502682.BMF35_b0143"/>
<sequence length="557" mass="61126">MMDKSAQIVADAYAVVSQPERLLDIHERLQSLVEAHIAGTELTGDVRFHFAHAADLLAGEVEPGLGPFDPFDGNGQDSPAARSAALVLDRHLQLVRADKTVFEDHLKALGEPLPEWIWHPIDGASGETSMRSLLARGDASGAIRLMRSPDDARGALFTASTGMLDGAPHLLLHHLGLRWDDEAGSAFIDLLGLTRSEARVLEWLVGGGTLRELADDRGTALGTVRNQTKSLLRKVGATSQIEAVCMWAGFRQRWLDAQSIDPEPAAEGPRPRGKGSGSQALMRFERHGLLGGMPVLYMHSMLGGPHVMPAVDAAMRKAGLELITPWRPGYGERTVQADRFAMVRDFVDELPGLLNRLAIPRVRVLGSVGGAAFALAFAKVHPELTHSVTLASPCIPITHRSELKHLRTAQSLPIEVARIAPSLNRWYVRAVLARLRRKGAMEYVREYFSASPVDLDWMEELKNQEFIRNSLNEAFAQSGEFGVAETELNAMDWTPLFEGLESPVRIIHGSDDVLARPQLVHPFAERHGFCTEGPIEQSGSFLLFQQPDLIAARLKDQ</sequence>
<evidence type="ECO:0000313" key="2">
    <source>
        <dbReference type="EMBL" id="KLE31035.1"/>
    </source>
</evidence>
<protein>
    <recommendedName>
        <fullName evidence="1">HTH luxR-type domain-containing protein</fullName>
    </recommendedName>
</protein>
<feature type="domain" description="HTH luxR-type" evidence="1">
    <location>
        <begin position="190"/>
        <end position="247"/>
    </location>
</feature>
<organism evidence="2 3">
    <name type="scientific">Aurantiacibacter gangjinensis</name>
    <dbReference type="NCBI Taxonomy" id="502682"/>
    <lineage>
        <taxon>Bacteria</taxon>
        <taxon>Pseudomonadati</taxon>
        <taxon>Pseudomonadota</taxon>
        <taxon>Alphaproteobacteria</taxon>
        <taxon>Sphingomonadales</taxon>
        <taxon>Erythrobacteraceae</taxon>
        <taxon>Aurantiacibacter</taxon>
    </lineage>
</organism>
<dbReference type="Gene3D" id="1.10.10.10">
    <property type="entry name" value="Winged helix-like DNA-binding domain superfamily/Winged helix DNA-binding domain"/>
    <property type="match status" value="1"/>
</dbReference>
<accession>A0A0G9MK19</accession>
<dbReference type="PATRIC" id="fig|502682.8.peg.2508"/>
<evidence type="ECO:0000313" key="3">
    <source>
        <dbReference type="Proteomes" id="UP000053070"/>
    </source>
</evidence>
<dbReference type="SUPFAM" id="SSF46894">
    <property type="entry name" value="C-terminal effector domain of the bipartite response regulators"/>
    <property type="match status" value="1"/>
</dbReference>
<dbReference type="InterPro" id="IPR016032">
    <property type="entry name" value="Sig_transdc_resp-reg_C-effctor"/>
</dbReference>
<dbReference type="EMBL" id="LBHC01000003">
    <property type="protein sequence ID" value="KLE31035.1"/>
    <property type="molecule type" value="Genomic_DNA"/>
</dbReference>
<dbReference type="GO" id="GO:0006355">
    <property type="term" value="P:regulation of DNA-templated transcription"/>
    <property type="evidence" value="ECO:0007669"/>
    <property type="project" value="InterPro"/>
</dbReference>
<dbReference type="InterPro" id="IPR029058">
    <property type="entry name" value="AB_hydrolase_fold"/>
</dbReference>
<dbReference type="Pfam" id="PF00196">
    <property type="entry name" value="GerE"/>
    <property type="match status" value="1"/>
</dbReference>
<dbReference type="InterPro" id="IPR036388">
    <property type="entry name" value="WH-like_DNA-bd_sf"/>
</dbReference>
<keyword evidence="3" id="KW-1185">Reference proteome</keyword>